<name>A0A9N9MDL7_9CUCU</name>
<accession>A0A9N9MDL7</accession>
<sequence length="129" mass="14959">MLMRILFCVVSLVAVTEATKCYLCDDDSRYGNCKGIGWRILNKCPSGCVTYEAKIQNKYKNSLAEEYFGRYRRGCNNQKGCDKIKKDLYDAWDDRVEVFHCEECNEDYCNNRANHPGITLSGPWLPDYE</sequence>
<protein>
    <recommendedName>
        <fullName evidence="4">Protein quiver</fullName>
    </recommendedName>
</protein>
<feature type="signal peptide" evidence="1">
    <location>
        <begin position="1"/>
        <end position="18"/>
    </location>
</feature>
<proteinExistence type="predicted"/>
<feature type="chain" id="PRO_5040423744" description="Protein quiver" evidence="1">
    <location>
        <begin position="19"/>
        <end position="129"/>
    </location>
</feature>
<dbReference type="AlphaFoldDB" id="A0A9N9MDL7"/>
<keyword evidence="3" id="KW-1185">Reference proteome</keyword>
<dbReference type="Proteomes" id="UP001152799">
    <property type="component" value="Chromosome 11"/>
</dbReference>
<organism evidence="2 3">
    <name type="scientific">Ceutorhynchus assimilis</name>
    <name type="common">cabbage seed weevil</name>
    <dbReference type="NCBI Taxonomy" id="467358"/>
    <lineage>
        <taxon>Eukaryota</taxon>
        <taxon>Metazoa</taxon>
        <taxon>Ecdysozoa</taxon>
        <taxon>Arthropoda</taxon>
        <taxon>Hexapoda</taxon>
        <taxon>Insecta</taxon>
        <taxon>Pterygota</taxon>
        <taxon>Neoptera</taxon>
        <taxon>Endopterygota</taxon>
        <taxon>Coleoptera</taxon>
        <taxon>Polyphaga</taxon>
        <taxon>Cucujiformia</taxon>
        <taxon>Curculionidae</taxon>
        <taxon>Ceutorhynchinae</taxon>
        <taxon>Ceutorhynchus</taxon>
    </lineage>
</organism>
<evidence type="ECO:0008006" key="4">
    <source>
        <dbReference type="Google" id="ProtNLM"/>
    </source>
</evidence>
<evidence type="ECO:0000313" key="3">
    <source>
        <dbReference type="Proteomes" id="UP001152799"/>
    </source>
</evidence>
<reference evidence="2" key="1">
    <citation type="submission" date="2022-01" db="EMBL/GenBank/DDBJ databases">
        <authorList>
            <person name="King R."/>
        </authorList>
    </citation>
    <scope>NUCLEOTIDE SEQUENCE</scope>
</reference>
<keyword evidence="1" id="KW-0732">Signal</keyword>
<dbReference type="EMBL" id="OU892287">
    <property type="protein sequence ID" value="CAG9762195.1"/>
    <property type="molecule type" value="Genomic_DNA"/>
</dbReference>
<evidence type="ECO:0000256" key="1">
    <source>
        <dbReference type="SAM" id="SignalP"/>
    </source>
</evidence>
<gene>
    <name evidence="2" type="ORF">CEUTPL_LOCUS2879</name>
</gene>
<evidence type="ECO:0000313" key="2">
    <source>
        <dbReference type="EMBL" id="CAG9762195.1"/>
    </source>
</evidence>